<dbReference type="InterPro" id="IPR012001">
    <property type="entry name" value="Thiamin_PyroP_enz_TPP-bd_dom"/>
</dbReference>
<evidence type="ECO:0000259" key="7">
    <source>
        <dbReference type="Pfam" id="PF02776"/>
    </source>
</evidence>
<proteinExistence type="inferred from homology"/>
<dbReference type="Gene3D" id="3.40.50.970">
    <property type="match status" value="2"/>
</dbReference>
<dbReference type="SUPFAM" id="SSF52467">
    <property type="entry name" value="DHS-like NAD/FAD-binding domain"/>
    <property type="match status" value="1"/>
</dbReference>
<dbReference type="AlphaFoldDB" id="A0A0B5E2V7"/>
<dbReference type="Pfam" id="PF00205">
    <property type="entry name" value="TPP_enzyme_M"/>
    <property type="match status" value="1"/>
</dbReference>
<dbReference type="Gene3D" id="3.40.50.1220">
    <property type="entry name" value="TPP-binding domain"/>
    <property type="match status" value="1"/>
</dbReference>
<evidence type="ECO:0000259" key="6">
    <source>
        <dbReference type="Pfam" id="PF02775"/>
    </source>
</evidence>
<dbReference type="InterPro" id="IPR045229">
    <property type="entry name" value="TPP_enz"/>
</dbReference>
<evidence type="ECO:0000256" key="4">
    <source>
        <dbReference type="RuleBase" id="RU362132"/>
    </source>
</evidence>
<protein>
    <submittedName>
        <fullName evidence="8">Thiamine pyrophosphate central domain-containing protein</fullName>
    </submittedName>
</protein>
<dbReference type="InterPro" id="IPR000399">
    <property type="entry name" value="TPP-bd_CS"/>
</dbReference>
<dbReference type="STRING" id="1208324.P73_2067"/>
<feature type="domain" description="Thiamine pyrophosphate enzyme TPP-binding" evidence="6">
    <location>
        <begin position="393"/>
        <end position="540"/>
    </location>
</feature>
<dbReference type="GO" id="GO:0050660">
    <property type="term" value="F:flavin adenine dinucleotide binding"/>
    <property type="evidence" value="ECO:0007669"/>
    <property type="project" value="TreeGrafter"/>
</dbReference>
<dbReference type="InterPro" id="IPR029061">
    <property type="entry name" value="THDP-binding"/>
</dbReference>
<dbReference type="PANTHER" id="PTHR18968:SF167">
    <property type="entry name" value="ACETOLACTATE SYNTHASE LARGE SUBUNIT ILVB2-RELATED"/>
    <property type="match status" value="1"/>
</dbReference>
<comment type="similarity">
    <text evidence="1 4">Belongs to the TPP enzyme family.</text>
</comment>
<evidence type="ECO:0000256" key="2">
    <source>
        <dbReference type="ARBA" id="ARBA00022679"/>
    </source>
</evidence>
<reference evidence="8 9" key="1">
    <citation type="journal article" date="2014" name="Int. J. Syst. Evol. Microbiol.">
        <title>Celeribacter indicus sp. nov., a polycyclic aromatic hydrocarbon-degrading bacterium from deep-sea sediment and reclassification of Huaishuia halophila as Celeribacter halophilus comb. nov.</title>
        <authorList>
            <person name="Lai Q."/>
            <person name="Cao J."/>
            <person name="Yuan J."/>
            <person name="Li F."/>
            <person name="Shao Z."/>
        </authorList>
    </citation>
    <scope>NUCLEOTIDE SEQUENCE [LARGE SCALE GENOMIC DNA]</scope>
    <source>
        <strain evidence="8">P73</strain>
    </source>
</reference>
<dbReference type="PROSITE" id="PS00187">
    <property type="entry name" value="TPP_ENZYMES"/>
    <property type="match status" value="1"/>
</dbReference>
<dbReference type="GO" id="GO:0009099">
    <property type="term" value="P:L-valine biosynthetic process"/>
    <property type="evidence" value="ECO:0007669"/>
    <property type="project" value="TreeGrafter"/>
</dbReference>
<dbReference type="KEGG" id="cid:P73_2067"/>
<dbReference type="GO" id="GO:0000287">
    <property type="term" value="F:magnesium ion binding"/>
    <property type="evidence" value="ECO:0007669"/>
    <property type="project" value="InterPro"/>
</dbReference>
<evidence type="ECO:0000259" key="5">
    <source>
        <dbReference type="Pfam" id="PF00205"/>
    </source>
</evidence>
<dbReference type="Pfam" id="PF02776">
    <property type="entry name" value="TPP_enzyme_N"/>
    <property type="match status" value="1"/>
</dbReference>
<dbReference type="EMBL" id="CP004393">
    <property type="protein sequence ID" value="AJE46782.1"/>
    <property type="molecule type" value="Genomic_DNA"/>
</dbReference>
<feature type="domain" description="Thiamine pyrophosphate enzyme N-terminal TPP-binding" evidence="7">
    <location>
        <begin position="5"/>
        <end position="116"/>
    </location>
</feature>
<dbReference type="PANTHER" id="PTHR18968">
    <property type="entry name" value="THIAMINE PYROPHOSPHATE ENZYMES"/>
    <property type="match status" value="1"/>
</dbReference>
<dbReference type="GO" id="GO:0030976">
    <property type="term" value="F:thiamine pyrophosphate binding"/>
    <property type="evidence" value="ECO:0007669"/>
    <property type="project" value="InterPro"/>
</dbReference>
<dbReference type="InterPro" id="IPR029035">
    <property type="entry name" value="DHS-like_NAD/FAD-binding_dom"/>
</dbReference>
<accession>A0A0B5E2V7</accession>
<keyword evidence="9" id="KW-1185">Reference proteome</keyword>
<dbReference type="GO" id="GO:0009097">
    <property type="term" value="P:isoleucine biosynthetic process"/>
    <property type="evidence" value="ECO:0007669"/>
    <property type="project" value="TreeGrafter"/>
</dbReference>
<keyword evidence="2" id="KW-0808">Transferase</keyword>
<dbReference type="GO" id="GO:0005948">
    <property type="term" value="C:acetolactate synthase complex"/>
    <property type="evidence" value="ECO:0007669"/>
    <property type="project" value="TreeGrafter"/>
</dbReference>
<dbReference type="InterPro" id="IPR011766">
    <property type="entry name" value="TPP_enzyme_TPP-bd"/>
</dbReference>
<sequence length="559" mass="59206">MEMVTVAEAIAKTIHGYGTEYYFCLTGGDHDFWIALQDEGIRIVNCRSEASAAYMADGYARVAGRPGFVYGQRGPGAANVAASMPDALWAHSPVIALTSSIFRRSRDRFEYQDVDTLPMYQSVTRWNRELHVPQRAAEMVHAAVNAATGPVPGPVHLEVPADLLPQDAQQTRIGGATGTGALNSLRIVPDRGKLAEALALLGQAERPLIIAGNGVVSSRAFEAMAAFAAASGIPVATTTGGKGAIDERDPLSVGVIGRYSRKVSNEILADADVVLAIGTRLGGLATAGWTVKLDGKTLLQIDTNPEVFGRNYDTGMSILADARLALETLTELRSADAGIPRPDAWAKAVAERIDAWREVERDNRKPLADGMHPAAVIAALREVMAEDDILAADTGAIAAWAGALFPIAAGHNFIRSAGSLGWVVPGAMGAALAAPERRTVALTGDGGLLYHIGDLETAVRMNIPVVIVVMNNCAFGSEDHLLKHRWGGRKIPEIVDFHDVDFAAMARSFGVHGATVTEEEDLVPALRAAYAAGGPALVDIRISKEAEAPHDFPGSPRIV</sequence>
<evidence type="ECO:0000313" key="9">
    <source>
        <dbReference type="Proteomes" id="UP000031521"/>
    </source>
</evidence>
<keyword evidence="3 4" id="KW-0786">Thiamine pyrophosphate</keyword>
<dbReference type="InterPro" id="IPR012000">
    <property type="entry name" value="Thiamin_PyroP_enz_cen_dom"/>
</dbReference>
<dbReference type="CDD" id="cd00568">
    <property type="entry name" value="TPP_enzymes"/>
    <property type="match status" value="1"/>
</dbReference>
<dbReference type="SUPFAM" id="SSF52518">
    <property type="entry name" value="Thiamin diphosphate-binding fold (THDP-binding)"/>
    <property type="match status" value="2"/>
</dbReference>
<dbReference type="GO" id="GO:0003984">
    <property type="term" value="F:acetolactate synthase activity"/>
    <property type="evidence" value="ECO:0007669"/>
    <property type="project" value="TreeGrafter"/>
</dbReference>
<dbReference type="Pfam" id="PF02775">
    <property type="entry name" value="TPP_enzyme_C"/>
    <property type="match status" value="1"/>
</dbReference>
<evidence type="ECO:0000256" key="1">
    <source>
        <dbReference type="ARBA" id="ARBA00007812"/>
    </source>
</evidence>
<evidence type="ECO:0000256" key="3">
    <source>
        <dbReference type="ARBA" id="ARBA00023052"/>
    </source>
</evidence>
<feature type="domain" description="Thiamine pyrophosphate enzyme central" evidence="5">
    <location>
        <begin position="194"/>
        <end position="329"/>
    </location>
</feature>
<dbReference type="Proteomes" id="UP000031521">
    <property type="component" value="Chromosome"/>
</dbReference>
<name>A0A0B5E2V7_9RHOB</name>
<dbReference type="HOGENOM" id="CLU_013748_3_1_5"/>
<evidence type="ECO:0000313" key="8">
    <source>
        <dbReference type="EMBL" id="AJE46782.1"/>
    </source>
</evidence>
<dbReference type="CDD" id="cd07035">
    <property type="entry name" value="TPP_PYR_POX_like"/>
    <property type="match status" value="1"/>
</dbReference>
<organism evidence="8 9">
    <name type="scientific">Celeribacter indicus</name>
    <dbReference type="NCBI Taxonomy" id="1208324"/>
    <lineage>
        <taxon>Bacteria</taxon>
        <taxon>Pseudomonadati</taxon>
        <taxon>Pseudomonadota</taxon>
        <taxon>Alphaproteobacteria</taxon>
        <taxon>Rhodobacterales</taxon>
        <taxon>Roseobacteraceae</taxon>
        <taxon>Celeribacter</taxon>
    </lineage>
</organism>
<gene>
    <name evidence="8" type="ORF">P73_2067</name>
</gene>